<feature type="domain" description="4Fe-4S ferredoxin-type" evidence="17">
    <location>
        <begin position="566"/>
        <end position="595"/>
    </location>
</feature>
<dbReference type="Pfam" id="PF01855">
    <property type="entry name" value="POR_N"/>
    <property type="match status" value="1"/>
</dbReference>
<dbReference type="InterPro" id="IPR002880">
    <property type="entry name" value="Pyrv_Fd/Flavodoxin_OxRdtase_N"/>
</dbReference>
<evidence type="ECO:0000256" key="5">
    <source>
        <dbReference type="ARBA" id="ARBA00022448"/>
    </source>
</evidence>
<evidence type="ECO:0000313" key="19">
    <source>
        <dbReference type="Proteomes" id="UP000001137"/>
    </source>
</evidence>
<dbReference type="Gene3D" id="3.40.50.970">
    <property type="match status" value="2"/>
</dbReference>
<dbReference type="InterPro" id="IPR017900">
    <property type="entry name" value="4Fe4S_Fe_S_CS"/>
</dbReference>
<organism evidence="18 19">
    <name type="scientific">Caldivirga maquilingensis (strain ATCC 700844 / DSM 13496 / JCM 10307 / IC-167)</name>
    <dbReference type="NCBI Taxonomy" id="397948"/>
    <lineage>
        <taxon>Archaea</taxon>
        <taxon>Thermoproteota</taxon>
        <taxon>Thermoprotei</taxon>
        <taxon>Thermoproteales</taxon>
        <taxon>Thermoproteaceae</taxon>
        <taxon>Caldivirga</taxon>
    </lineage>
</organism>
<sequence length="606" mass="65722">MLGNHAVAHAALEAGLAVAAGYPGTPSSEIIEYIIDHSRETGVYVEWSSNEKVAYEVAYGAALAGAKALVSMKHVGLNVAMDPLMSSAYTGVRNSLLVITADDPGMWSSQNEQDNRWVGLHAHIPVIEPYSPQNAADLVKLSMSMSQRLNHPVLMRLVTRVSHVREPVKVCEFSKPDYAQGYLKDPSHHALVPSNARQLKGELIKRWESIQYAVEDLPHEYVNDGRVLVITSGVAYNYVKEALRDLEIPVSTLNVITPVPLPRRLIANAVSNSDKVVVVEEGDPVVEFQVKEVLYDEGIRVPVYGKAEGFFTRVGELTLMNVEEGLAKALGVELRGMRSNAQRIDVPPRPPVFCPGCPHAASFYELKITTAKAMVKPVFSGDIGCYSLGINPPFNEQDVLTNMGSSIGLGMGILRGTGGRQFIIAIIGDSTFFHAGLPALVNAVYNKAPMLVIVMDNRFTAMTGGQPSPTQVIDIAAVAKAIGVKYVYTIDPFNVKEAEATLSDALRKVKDGELALVVMKRACALEASRGRSSLIVKFTVDPDACKACGICYNLIACPAIAPLENRKAWIDPNMCVGCSVCAQVCPYNAIKPSGNAKEWLDKWAEM</sequence>
<evidence type="ECO:0000256" key="13">
    <source>
        <dbReference type="ARBA" id="ARBA00048332"/>
    </source>
</evidence>
<feature type="binding site" evidence="16">
    <location>
        <position position="551"/>
    </location>
    <ligand>
        <name>[4Fe-4S] cluster</name>
        <dbReference type="ChEBI" id="CHEBI:49883"/>
        <label>1</label>
    </ligand>
</feature>
<gene>
    <name evidence="18" type="ordered locus">Cmaq_1082</name>
</gene>
<dbReference type="PIRSF" id="PIRSF006439">
    <property type="entry name" value="Indolepyruvate_ferr_oxidored"/>
    <property type="match status" value="1"/>
</dbReference>
<evidence type="ECO:0000259" key="17">
    <source>
        <dbReference type="PROSITE" id="PS51379"/>
    </source>
</evidence>
<dbReference type="AlphaFoldDB" id="A8MDQ5"/>
<feature type="binding site" evidence="16">
    <location>
        <position position="581"/>
    </location>
    <ligand>
        <name>[4Fe-4S] cluster</name>
        <dbReference type="ChEBI" id="CHEBI:49883"/>
        <label>2</label>
    </ligand>
</feature>
<feature type="binding site" evidence="16">
    <location>
        <position position="557"/>
    </location>
    <ligand>
        <name>[4Fe-4S] cluster</name>
        <dbReference type="ChEBI" id="CHEBI:49883"/>
        <label>2</label>
    </ligand>
</feature>
<evidence type="ECO:0000256" key="4">
    <source>
        <dbReference type="ARBA" id="ARBA00017710"/>
    </source>
</evidence>
<accession>A8MDQ5</accession>
<dbReference type="Pfam" id="PF00037">
    <property type="entry name" value="Fer4"/>
    <property type="match status" value="1"/>
</dbReference>
<evidence type="ECO:0000256" key="12">
    <source>
        <dbReference type="ARBA" id="ARBA00030514"/>
    </source>
</evidence>
<keyword evidence="5 15" id="KW-0813">Transport</keyword>
<dbReference type="GO" id="GO:0046872">
    <property type="term" value="F:metal ion binding"/>
    <property type="evidence" value="ECO:0007669"/>
    <property type="project" value="UniProtKB-UniRule"/>
</dbReference>
<dbReference type="InterPro" id="IPR009014">
    <property type="entry name" value="Transketo_C/PFOR_II"/>
</dbReference>
<dbReference type="SUPFAM" id="SSF52922">
    <property type="entry name" value="TK C-terminal domain-like"/>
    <property type="match status" value="1"/>
</dbReference>
<dbReference type="FunFam" id="3.40.50.970:FF:000039">
    <property type="entry name" value="Indolepyruvate oxidoreductase subunit IorA"/>
    <property type="match status" value="1"/>
</dbReference>
<protein>
    <recommendedName>
        <fullName evidence="4 15">Indolepyruvate oxidoreductase subunit IorA</fullName>
        <shortName evidence="15">IOR</shortName>
        <ecNumber evidence="15">1.2.7.8</ecNumber>
    </recommendedName>
    <alternativeName>
        <fullName evidence="12 15">Indolepyruvate ferredoxin oxidoreductase subunit alpha</fullName>
    </alternativeName>
</protein>
<dbReference type="CDD" id="cd02008">
    <property type="entry name" value="TPP_IOR_alpha"/>
    <property type="match status" value="1"/>
</dbReference>
<dbReference type="PANTHER" id="PTHR43710:SF7">
    <property type="entry name" value="INDOLEPYRUVATE OXIDOREDUCTASE SUBUNIT IORA"/>
    <property type="match status" value="1"/>
</dbReference>
<dbReference type="GO" id="GO:0030976">
    <property type="term" value="F:thiamine pyrophosphate binding"/>
    <property type="evidence" value="ECO:0007669"/>
    <property type="project" value="InterPro"/>
</dbReference>
<dbReference type="InterPro" id="IPR045025">
    <property type="entry name" value="HACL1-like"/>
</dbReference>
<dbReference type="GO" id="GO:0018491">
    <property type="term" value="F:2-oxobutyrate synthase activity"/>
    <property type="evidence" value="ECO:0007669"/>
    <property type="project" value="UniProtKB-ARBA"/>
</dbReference>
<dbReference type="GO" id="GO:0051539">
    <property type="term" value="F:4 iron, 4 sulfur cluster binding"/>
    <property type="evidence" value="ECO:0007669"/>
    <property type="project" value="UniProtKB-UniRule"/>
</dbReference>
<dbReference type="PANTHER" id="PTHR43710">
    <property type="entry name" value="2-HYDROXYACYL-COA LYASE"/>
    <property type="match status" value="1"/>
</dbReference>
<dbReference type="EC" id="1.2.7.8" evidence="15"/>
<keyword evidence="19" id="KW-1185">Reference proteome</keyword>
<feature type="binding site" evidence="16">
    <location>
        <position position="575"/>
    </location>
    <ligand>
        <name>[4Fe-4S] cluster</name>
        <dbReference type="ChEBI" id="CHEBI:49883"/>
        <label>2</label>
    </ligand>
</feature>
<keyword evidence="10 15" id="KW-0408">Iron</keyword>
<keyword evidence="11 15" id="KW-0411">Iron-sulfur</keyword>
<dbReference type="eggNOG" id="arCOG01609">
    <property type="taxonomic scope" value="Archaea"/>
</dbReference>
<evidence type="ECO:0000256" key="11">
    <source>
        <dbReference type="ARBA" id="ARBA00023014"/>
    </source>
</evidence>
<evidence type="ECO:0000256" key="8">
    <source>
        <dbReference type="ARBA" id="ARBA00022982"/>
    </source>
</evidence>
<evidence type="ECO:0000256" key="3">
    <source>
        <dbReference type="ARBA" id="ARBA00011631"/>
    </source>
</evidence>
<evidence type="ECO:0000256" key="2">
    <source>
        <dbReference type="ARBA" id="ARBA00011238"/>
    </source>
</evidence>
<comment type="catalytic activity">
    <reaction evidence="14">
        <text>a 2-oxocarboxylate + 2 oxidized [2Fe-2S]-[ferredoxin] + CoA = an acyl-CoA + 2 reduced [2Fe-2S]-[ferredoxin] + CO2 + H(+)</text>
        <dbReference type="Rhea" id="RHEA:42316"/>
        <dbReference type="Rhea" id="RHEA-COMP:10000"/>
        <dbReference type="Rhea" id="RHEA-COMP:10001"/>
        <dbReference type="ChEBI" id="CHEBI:15378"/>
        <dbReference type="ChEBI" id="CHEBI:16526"/>
        <dbReference type="ChEBI" id="CHEBI:33737"/>
        <dbReference type="ChEBI" id="CHEBI:33738"/>
        <dbReference type="ChEBI" id="CHEBI:35179"/>
        <dbReference type="ChEBI" id="CHEBI:57287"/>
        <dbReference type="ChEBI" id="CHEBI:58342"/>
        <dbReference type="EC" id="1.2.7.11"/>
    </reaction>
</comment>
<comment type="subunit">
    <text evidence="3">Heterodimer composed of an alpha and a beta subunit.</text>
</comment>
<dbReference type="GO" id="GO:0019164">
    <property type="term" value="F:pyruvate synthase activity"/>
    <property type="evidence" value="ECO:0007669"/>
    <property type="project" value="UniProtKB-ARBA"/>
</dbReference>
<comment type="function">
    <text evidence="1 15">Catalyzes the ferredoxin-dependent oxidative decarboxylation of arylpyruvates.</text>
</comment>
<dbReference type="Pfam" id="PF02775">
    <property type="entry name" value="TPP_enzyme_C"/>
    <property type="match status" value="1"/>
</dbReference>
<evidence type="ECO:0000256" key="15">
    <source>
        <dbReference type="PIRNR" id="PIRNR006439"/>
    </source>
</evidence>
<dbReference type="SUPFAM" id="SSF54862">
    <property type="entry name" value="4Fe-4S ferredoxins"/>
    <property type="match status" value="1"/>
</dbReference>
<feature type="binding site" evidence="16">
    <location>
        <position position="578"/>
    </location>
    <ligand>
        <name>[4Fe-4S] cluster</name>
        <dbReference type="ChEBI" id="CHEBI:49883"/>
        <label>2</label>
    </ligand>
</feature>
<evidence type="ECO:0000256" key="7">
    <source>
        <dbReference type="ARBA" id="ARBA00022723"/>
    </source>
</evidence>
<dbReference type="HOGENOM" id="CLU_017727_0_0_2"/>
<dbReference type="Proteomes" id="UP000001137">
    <property type="component" value="Chromosome"/>
</dbReference>
<evidence type="ECO:0000313" key="18">
    <source>
        <dbReference type="EMBL" id="ABW01911.1"/>
    </source>
</evidence>
<evidence type="ECO:0000256" key="10">
    <source>
        <dbReference type="ARBA" id="ARBA00023004"/>
    </source>
</evidence>
<feature type="domain" description="4Fe-4S ferredoxin-type" evidence="17">
    <location>
        <begin position="536"/>
        <end position="565"/>
    </location>
</feature>
<dbReference type="NCBIfam" id="TIGR03336">
    <property type="entry name" value="IOR_alpha"/>
    <property type="match status" value="1"/>
</dbReference>
<dbReference type="InterPro" id="IPR017896">
    <property type="entry name" value="4Fe4S_Fe-S-bd"/>
</dbReference>
<feature type="binding site" evidence="16">
    <location>
        <position position="548"/>
    </location>
    <ligand>
        <name>[4Fe-4S] cluster</name>
        <dbReference type="ChEBI" id="CHEBI:49883"/>
        <label>1</label>
    </ligand>
</feature>
<comment type="subunit">
    <text evidence="2 15">Heterodimer of the IorA and IorB subunits.</text>
</comment>
<dbReference type="KEGG" id="cma:Cmaq_1082"/>
<evidence type="ECO:0000256" key="1">
    <source>
        <dbReference type="ARBA" id="ARBA00002995"/>
    </source>
</evidence>
<dbReference type="Gene3D" id="3.30.70.20">
    <property type="match status" value="1"/>
</dbReference>
<keyword evidence="7 15" id="KW-0479">Metal-binding</keyword>
<keyword evidence="6 15" id="KW-0004">4Fe-4S</keyword>
<dbReference type="SUPFAM" id="SSF52518">
    <property type="entry name" value="Thiamin diphosphate-binding fold (THDP-binding)"/>
    <property type="match status" value="2"/>
</dbReference>
<evidence type="ECO:0000256" key="14">
    <source>
        <dbReference type="ARBA" id="ARBA00048893"/>
    </source>
</evidence>
<dbReference type="PROSITE" id="PS51379">
    <property type="entry name" value="4FE4S_FER_2"/>
    <property type="match status" value="2"/>
</dbReference>
<dbReference type="STRING" id="397948.Cmaq_1082"/>
<evidence type="ECO:0000256" key="9">
    <source>
        <dbReference type="ARBA" id="ARBA00023002"/>
    </source>
</evidence>
<proteinExistence type="predicted"/>
<dbReference type="InterPro" id="IPR029061">
    <property type="entry name" value="THDP-binding"/>
</dbReference>
<dbReference type="Gene3D" id="3.40.50.920">
    <property type="match status" value="1"/>
</dbReference>
<dbReference type="PROSITE" id="PS00198">
    <property type="entry name" value="4FE4S_FER_1"/>
    <property type="match status" value="1"/>
</dbReference>
<keyword evidence="9 15" id="KW-0560">Oxidoreductase</keyword>
<dbReference type="EMBL" id="CP000852">
    <property type="protein sequence ID" value="ABW01911.1"/>
    <property type="molecule type" value="Genomic_DNA"/>
</dbReference>
<comment type="cofactor">
    <cofactor evidence="15 16">
        <name>[4Fe-4S] cluster</name>
        <dbReference type="ChEBI" id="CHEBI:49883"/>
    </cofactor>
    <text evidence="15 16">Binds 2 [4Fe-4S] clusters. In this family the first cluster has a non-standard and varying [4Fe-4S] binding motif CX(2)CX(2)CX(4-5)CP.</text>
</comment>
<keyword evidence="8 15" id="KW-0249">Electron transport</keyword>
<feature type="binding site" evidence="16">
    <location>
        <position position="585"/>
    </location>
    <ligand>
        <name>[4Fe-4S] cluster</name>
        <dbReference type="ChEBI" id="CHEBI:49883"/>
        <label>1</label>
    </ligand>
</feature>
<evidence type="ECO:0000256" key="6">
    <source>
        <dbReference type="ARBA" id="ARBA00022485"/>
    </source>
</evidence>
<dbReference type="GO" id="GO:0043805">
    <property type="term" value="F:indolepyruvate ferredoxin oxidoreductase activity"/>
    <property type="evidence" value="ECO:0007669"/>
    <property type="project" value="UniProtKB-UniRule"/>
</dbReference>
<name>A8MDQ5_CALMQ</name>
<reference evidence="18 19" key="1">
    <citation type="submission" date="2007-10" db="EMBL/GenBank/DDBJ databases">
        <title>Complete sequence of Caldivirga maquilingensis IC-167.</title>
        <authorList>
            <consortium name="US DOE Joint Genome Institute"/>
            <person name="Copeland A."/>
            <person name="Lucas S."/>
            <person name="Lapidus A."/>
            <person name="Barry K."/>
            <person name="Glavina del Rio T."/>
            <person name="Dalin E."/>
            <person name="Tice H."/>
            <person name="Pitluck S."/>
            <person name="Saunders E."/>
            <person name="Brettin T."/>
            <person name="Bruce D."/>
            <person name="Detter J.C."/>
            <person name="Han C."/>
            <person name="Schmutz J."/>
            <person name="Larimer F."/>
            <person name="Land M."/>
            <person name="Hauser L."/>
            <person name="Kyrpides N."/>
            <person name="Ivanova N."/>
            <person name="Biddle J.F."/>
            <person name="Zhang Z."/>
            <person name="Fitz-Gibbon S.T."/>
            <person name="Lowe T.M."/>
            <person name="Saltikov C."/>
            <person name="House C.H."/>
            <person name="Richardson P."/>
        </authorList>
    </citation>
    <scope>NUCLEOTIDE SEQUENCE [LARGE SCALE GENOMIC DNA]</scope>
    <source>
        <strain evidence="19">ATCC 700844 / DSM 13496 / JCM 10307 / IC-167</strain>
    </source>
</reference>
<dbReference type="CDD" id="cd07034">
    <property type="entry name" value="TPP_PYR_PFOR_IOR-alpha_like"/>
    <property type="match status" value="1"/>
</dbReference>
<dbReference type="InterPro" id="IPR017721">
    <property type="entry name" value="IorA"/>
</dbReference>
<evidence type="ECO:0000256" key="16">
    <source>
        <dbReference type="PIRSR" id="PIRSR006439-50"/>
    </source>
</evidence>
<dbReference type="InterPro" id="IPR011766">
    <property type="entry name" value="TPP_enzyme_TPP-bd"/>
</dbReference>
<feature type="binding site" evidence="16">
    <location>
        <position position="545"/>
    </location>
    <ligand>
        <name>[4Fe-4S] cluster</name>
        <dbReference type="ChEBI" id="CHEBI:49883"/>
        <label>1</label>
    </ligand>
</feature>
<comment type="catalytic activity">
    <reaction evidence="13 15">
        <text>indole-3-pyruvate + 2 oxidized [2Fe-2S]-[ferredoxin] + CoA = (indol-3-yl)acetyl-CoA + 2 reduced [2Fe-2S]-[ferredoxin] + CO2 + H(+)</text>
        <dbReference type="Rhea" id="RHEA:12645"/>
        <dbReference type="Rhea" id="RHEA-COMP:10000"/>
        <dbReference type="Rhea" id="RHEA-COMP:10001"/>
        <dbReference type="ChEBI" id="CHEBI:15378"/>
        <dbReference type="ChEBI" id="CHEBI:16526"/>
        <dbReference type="ChEBI" id="CHEBI:17640"/>
        <dbReference type="ChEBI" id="CHEBI:33737"/>
        <dbReference type="ChEBI" id="CHEBI:33738"/>
        <dbReference type="ChEBI" id="CHEBI:57271"/>
        <dbReference type="ChEBI" id="CHEBI:57287"/>
        <dbReference type="EC" id="1.2.7.8"/>
    </reaction>
</comment>